<name>A0AAW1PX15_9CHLO</name>
<feature type="domain" description="Protein NO VEIN C-terminal" evidence="2">
    <location>
        <begin position="2928"/>
        <end position="3018"/>
    </location>
</feature>
<dbReference type="InterPro" id="IPR036890">
    <property type="entry name" value="HATPase_C_sf"/>
</dbReference>
<dbReference type="NCBIfam" id="NF047352">
    <property type="entry name" value="P_loop_sacsin"/>
    <property type="match status" value="1"/>
</dbReference>
<protein>
    <recommendedName>
        <fullName evidence="2">Protein NO VEIN C-terminal domain-containing protein</fullName>
    </recommendedName>
</protein>
<feature type="compositionally biased region" description="Low complexity" evidence="1">
    <location>
        <begin position="2752"/>
        <end position="2768"/>
    </location>
</feature>
<dbReference type="EMBL" id="JALJOQ010000007">
    <property type="protein sequence ID" value="KAK9812384.1"/>
    <property type="molecule type" value="Genomic_DNA"/>
</dbReference>
<keyword evidence="4" id="KW-1185">Reference proteome</keyword>
<proteinExistence type="predicted"/>
<dbReference type="InterPro" id="IPR024975">
    <property type="entry name" value="NOV_C"/>
</dbReference>
<reference evidence="3 4" key="1">
    <citation type="journal article" date="2024" name="Nat. Commun.">
        <title>Phylogenomics reveals the evolutionary origins of lichenization in chlorophyte algae.</title>
        <authorList>
            <person name="Puginier C."/>
            <person name="Libourel C."/>
            <person name="Otte J."/>
            <person name="Skaloud P."/>
            <person name="Haon M."/>
            <person name="Grisel S."/>
            <person name="Petersen M."/>
            <person name="Berrin J.G."/>
            <person name="Delaux P.M."/>
            <person name="Dal Grande F."/>
            <person name="Keller J."/>
        </authorList>
    </citation>
    <scope>NUCLEOTIDE SEQUENCE [LARGE SCALE GENOMIC DNA]</scope>
    <source>
        <strain evidence="3 4">SAG 2036</strain>
    </source>
</reference>
<dbReference type="Pfam" id="PF13020">
    <property type="entry name" value="NOV_C"/>
    <property type="match status" value="1"/>
</dbReference>
<feature type="region of interest" description="Disordered" evidence="1">
    <location>
        <begin position="1"/>
        <end position="22"/>
    </location>
</feature>
<accession>A0AAW1PX15</accession>
<dbReference type="SUPFAM" id="SSF55874">
    <property type="entry name" value="ATPase domain of HSP90 chaperone/DNA topoisomerase II/histidine kinase"/>
    <property type="match status" value="1"/>
</dbReference>
<dbReference type="Proteomes" id="UP001465755">
    <property type="component" value="Unassembled WGS sequence"/>
</dbReference>
<evidence type="ECO:0000313" key="4">
    <source>
        <dbReference type="Proteomes" id="UP001465755"/>
    </source>
</evidence>
<dbReference type="PANTHER" id="PTHR32387">
    <property type="entry name" value="WU:FJ29H11"/>
    <property type="match status" value="1"/>
</dbReference>
<dbReference type="PANTHER" id="PTHR32387:SF0">
    <property type="entry name" value="PROTEIN NO VEIN"/>
    <property type="match status" value="1"/>
</dbReference>
<evidence type="ECO:0000256" key="1">
    <source>
        <dbReference type="SAM" id="MobiDB-lite"/>
    </source>
</evidence>
<evidence type="ECO:0000313" key="3">
    <source>
        <dbReference type="EMBL" id="KAK9812384.1"/>
    </source>
</evidence>
<sequence>MLQSAAVPAHTTEEMLSAAQHAPPRVSRALKSSVRLCQIARLLTVHYLKHNYGLFPEVNMADFFTGKTPLMLRLYRSLQQDAPGMVTMFTALVNAGASCMAPALENRLPVDLLLKPNSAGQGALRKLMELLPVELQNELLPHLQLLHACDSQQPPSEAVERIVSMQNASAYLDARDRFHAPCVRLRSSWILYVLVVEPALHPEVAAFLAKRHMEDASTAQDPLVRRPEAIWAAIYITFCRAASGSVNGAEVAKAIWQHYRSWDKCSPSAMEAGLPKTLINAPQLREYCNKHFREAPAAVGVVQAAWKHVQANTEHPQYHSVSAAAPAMLMTASAHGSASMVKAIKAFNDAAGHQHSAYSVILAAIHGRMDSIGEWQEDLLLGLLLKTWEQPSSQPFTGRKGCPGCDSWMMVMQALQQVTAEAPEYTCISVALAGAAIGDHSDVVQGLLHLLDESTADQRIAHGQRLMLRRRAAWLTVNLLNTWQSRSNSLQALRALHQPSIRLLTRVWPDPVAISPGYTLGSDMLYELVQSIHSSGISIEHPVMGAFTRELLQHKDRLEEWLAWQDQEQLNAVALAASLVSQDVKVFVSQTDPADGLCCLGKLLQFYSPQALPAIKLLMPSHPKLTEFCWQLHNGQLPHALADQSLVAALFHQTVLQCSDVSMLVGQTPSLLDAMAACCRSSDACLSIQLVAGWWWSQAATGTAAQLQLRQQQLSCFSSATLTALQHCNPEALEVCLGILEQQNFCNATLEDIQRAARAIAVPRFMHDLPVSGHALFEEVAKLGQSENPGSHVTNPEDDGRGELAVVLQVLHTHQKQLWHQVKKDIEQQLRTRGAAITDADAMPLVLSMLEDQMLVIRTEEARQWMEQEAASIAKAVTAAQKTRPASAHMPGRPLLPGAAQAGSAEVQLLKALSPALQLGAPSNSAADALAWIATSCNASRRTRYLTAFMSPEAQRLWQAARSKQQPAALARCGLPSALQSAAQEAAVEVVSVQAGQWQSQQRQVVLISRQKPSAPLWKLPAAAAAEAMVAAQAQLYSGLASSQPAAPDEISGLPVLEELSRALLLLLLLPQPLRFEHKLLLQATWLQADLPNLPACMEAAEQLVAALLAAATPFSQLSGILQRLPAAVSDALLQSLRLLRLEAVLLSRHANVAEVQQPAAIARELILWFLDKIEPRFLHSYNEPPSFRPGMSDTDELRTSERLHNELHLFDQIISGIYAEGAHFVLELCQNADDLEYSTGAPQLCFWVDHHGMSAFYNEDGFAEKDVVELCQVGASEKGNSKKATGMLGQGFKSIFSKSAQPHVISQAFRFKFEYEKGKPGSAVRPVWVEDLPPECPLRDERRPETLHQAGLPAEGGTAMWLPWTEQADGRTSSISELLGEIKTKISPALLLFFSKLTSIQLVMGDAAALRYVRQVTRLPDWPASSSGKLVQMSQRRDDAKRNIKEAYVSVGVPWANDASDAAALQHVLVRGQLYITLPATTLPDLKFHINGTFQPVNSREFIVNNAYNRELLARAGSLYATFVLAVITSHGSAAAQWLATFPVMPPSPDFIMQAVCPAATKSLMQEACVPYRSADGALASWAKPQGVFIVSAASDESADLIARLVLHLMPSCKLVPCDVGNAYGAALAQLEVQRFTAATLLDEVQSMSSLSKDEAALVWRLAMLLEADEYQVKQLADKDISPVAGMDQLQSGTARPCYIPAAACTPDAMQNASSTAIDSVAAGNLVPGQLFAFEGRVAFLDVACLRAAAAFGDAEAADEQLHRLLTWLSESGLFMYADSCQAIVAIVVDAIAPVMAQVWDAAAGRQSEASHPSTTSGQKKCPPAEEVLQPLGVAEGELVDMLHFMAFWLSTEHPRLGRADRQQILDLLLGSQDASPMLVVILEDESLWHIQPCRRLPGCQATLPGTGLHGDWEDVMLNIEVQTAHPDFARPEMLRMTATELAGQLGLDVRRVHPRYRTNGEAAAYLEEFWTCNHLIETLFGLVMVAAPSREAVKAVGAKGNLLARRCCQDHDHPAVHFACPDLQRLVATASRDATSLDPRLVACAIKFLELHWQAKEQQVGAGNLASTMFSCQEHALQLQLGPSPLITQLQQSCWVPTWNGLTCPGDAVARLSPPSEMGKSLQSVLGCLASCTIMPLQGDGSSSLASALGLQHALSAASAFLLNQLRIGSICRALEQEPLIPIWMDFEKGETPRVVWQTSLRCCWEDPSNLICHGQTRYLRHSLQQAVEVPSAHELGLGFATAYFCDDANEQGSADAEHIELPDLLLQLLLLQEQAVHLNSQGQQAEAMNAVVPRMHALLAYMGTLLKEAKGAIEPLSDCGWQNLHEEDPRGLTFSIVPVLALQRQSNEVEFRGISPLMMLQGFKEFDPVAKSLARECRKVYLTGSHGSAKRTALLELQPRLERAMHLLQQPDVVQQVVKQEYVVLHVDLPKIAVLGCEPRGGDALLSAETYDLQLALQMLLQRWMSQAQQVAARRSDNDPELSLRPSPRLDTLLTHVHDTSTALQEHTADTKLPMLALQLNWLSKMAFAKLHELHIVLQSPLMDKGGNPGWWLCLSPPLLAAAKQGLLSPEHGKLGLATLLRQHKGAVIDASNQRPGLREWVLPLMAHLTEAYCLTLQLRSTGLTARLRDDLVEVVKAAEGAALAKPDMQAPQELGALADEDVMTKGLMALVKARLQPGTWLQEACQRWLRSMGNDAYIGELRQQFRATEVGRANADSADADGFGTPAQWGTDRETREVKAALQKALTDDSSADGAAHGAASAQAPMEALQGGSLAKSQPRDPSEAVPIQFGHLDAQLLTQRLPGQAASPTHSVASSPDGASEDAASPRLPAESVPLGDHLAKAQPHDLRDRAKAVPAQSRSPPAQLFAQGLAQGQHVSPGLDRRLLLHNAHKGPRRIAPRTLEVVGRDMQTGRAGECLAYLDIRDSIQELGLEGVTVTWVNEVTELHQPYDILIEGMGAERGSQHYLEIKSTLDEGKQYVELSFSEAKMAEDVRLARKAGDHSKQYVLVFVTNSQT</sequence>
<evidence type="ECO:0000259" key="2">
    <source>
        <dbReference type="Pfam" id="PF13020"/>
    </source>
</evidence>
<organism evidence="3 4">
    <name type="scientific">Symbiochloris irregularis</name>
    <dbReference type="NCBI Taxonomy" id="706552"/>
    <lineage>
        <taxon>Eukaryota</taxon>
        <taxon>Viridiplantae</taxon>
        <taxon>Chlorophyta</taxon>
        <taxon>core chlorophytes</taxon>
        <taxon>Trebouxiophyceae</taxon>
        <taxon>Trebouxiales</taxon>
        <taxon>Trebouxiaceae</taxon>
        <taxon>Symbiochloris</taxon>
    </lineage>
</organism>
<comment type="caution">
    <text evidence="3">The sequence shown here is derived from an EMBL/GenBank/DDBJ whole genome shotgun (WGS) entry which is preliminary data.</text>
</comment>
<feature type="region of interest" description="Disordered" evidence="1">
    <location>
        <begin position="2717"/>
        <end position="2789"/>
    </location>
</feature>
<gene>
    <name evidence="3" type="ORF">WJX73_006632</name>
</gene>
<dbReference type="InterPro" id="IPR052957">
    <property type="entry name" value="Auxin_embryo_med"/>
</dbReference>
<feature type="region of interest" description="Disordered" evidence="1">
    <location>
        <begin position="2808"/>
        <end position="2839"/>
    </location>
</feature>